<dbReference type="OrthoDB" id="1937665at2759"/>
<organism evidence="2 3">
    <name type="scientific">Protea cynaroides</name>
    <dbReference type="NCBI Taxonomy" id="273540"/>
    <lineage>
        <taxon>Eukaryota</taxon>
        <taxon>Viridiplantae</taxon>
        <taxon>Streptophyta</taxon>
        <taxon>Embryophyta</taxon>
        <taxon>Tracheophyta</taxon>
        <taxon>Spermatophyta</taxon>
        <taxon>Magnoliopsida</taxon>
        <taxon>Proteales</taxon>
        <taxon>Proteaceae</taxon>
        <taxon>Protea</taxon>
    </lineage>
</organism>
<feature type="compositionally biased region" description="Basic and acidic residues" evidence="1">
    <location>
        <begin position="1"/>
        <end position="20"/>
    </location>
</feature>
<name>A0A9Q0KGW4_9MAGN</name>
<accession>A0A9Q0KGW4</accession>
<evidence type="ECO:0000256" key="1">
    <source>
        <dbReference type="SAM" id="MobiDB-lite"/>
    </source>
</evidence>
<feature type="region of interest" description="Disordered" evidence="1">
    <location>
        <begin position="1"/>
        <end position="24"/>
    </location>
</feature>
<evidence type="ECO:0000313" key="3">
    <source>
        <dbReference type="Proteomes" id="UP001141806"/>
    </source>
</evidence>
<keyword evidence="3" id="KW-1185">Reference proteome</keyword>
<dbReference type="Proteomes" id="UP001141806">
    <property type="component" value="Unassembled WGS sequence"/>
</dbReference>
<reference evidence="2" key="1">
    <citation type="journal article" date="2023" name="Plant J.">
        <title>The genome of the king protea, Protea cynaroides.</title>
        <authorList>
            <person name="Chang J."/>
            <person name="Duong T.A."/>
            <person name="Schoeman C."/>
            <person name="Ma X."/>
            <person name="Roodt D."/>
            <person name="Barker N."/>
            <person name="Li Z."/>
            <person name="Van de Peer Y."/>
            <person name="Mizrachi E."/>
        </authorList>
    </citation>
    <scope>NUCLEOTIDE SEQUENCE</scope>
    <source>
        <tissue evidence="2">Young leaves</tissue>
    </source>
</reference>
<gene>
    <name evidence="2" type="ORF">NE237_003334</name>
</gene>
<dbReference type="AlphaFoldDB" id="A0A9Q0KGW4"/>
<sequence>MSSSPKGEESRLFPSEENKNDGYLGLLTKNRAEDIKRERWTDTRSVGRLSNESQAKRRRMNRSVARSKRNRCWMFKLYDGFEDISPICEVQAWEKPGITFQIQRLCS</sequence>
<protein>
    <submittedName>
        <fullName evidence="2">Uncharacterized protein</fullName>
    </submittedName>
</protein>
<comment type="caution">
    <text evidence="2">The sequence shown here is derived from an EMBL/GenBank/DDBJ whole genome shotgun (WGS) entry which is preliminary data.</text>
</comment>
<dbReference type="EMBL" id="JAMYWD010000005">
    <property type="protein sequence ID" value="KAJ4970235.1"/>
    <property type="molecule type" value="Genomic_DNA"/>
</dbReference>
<proteinExistence type="predicted"/>
<feature type="region of interest" description="Disordered" evidence="1">
    <location>
        <begin position="37"/>
        <end position="62"/>
    </location>
</feature>
<evidence type="ECO:0000313" key="2">
    <source>
        <dbReference type="EMBL" id="KAJ4970235.1"/>
    </source>
</evidence>